<comment type="caution">
    <text evidence="1">The sequence shown here is derived from an EMBL/GenBank/DDBJ whole genome shotgun (WGS) entry which is preliminary data.</text>
</comment>
<reference evidence="1 2" key="1">
    <citation type="submission" date="2009-01" db="EMBL/GenBank/DDBJ databases">
        <authorList>
            <person name="Qin X."/>
            <person name="Bachman B."/>
            <person name="Battles P."/>
            <person name="Bell A."/>
            <person name="Bess C."/>
            <person name="Bickham C."/>
            <person name="Chaboub L."/>
            <person name="Chen D."/>
            <person name="Coyle M."/>
            <person name="Deiros D.R."/>
            <person name="Dinh H."/>
            <person name="Forbes L."/>
            <person name="Fowler G."/>
            <person name="Francisco L."/>
            <person name="Fu Q."/>
            <person name="Gubbala S."/>
            <person name="Hale W."/>
            <person name="Han Y."/>
            <person name="Hemphill L."/>
            <person name="Highlander S.K."/>
            <person name="Hirani K."/>
            <person name="Hogues M."/>
            <person name="Jackson L."/>
            <person name="Jakkamsetti A."/>
            <person name="Javaid M."/>
            <person name="Jiang H."/>
            <person name="Korchina V."/>
            <person name="Kovar C."/>
            <person name="Lara F."/>
            <person name="Lee S."/>
            <person name="Mata R."/>
            <person name="Mathew T."/>
            <person name="Moen C."/>
            <person name="Morales K."/>
            <person name="Munidasa M."/>
            <person name="Nazareth L."/>
            <person name="Ngo R."/>
            <person name="Nguyen L."/>
            <person name="Okwuonu G."/>
            <person name="Ongeri F."/>
            <person name="Patil S."/>
            <person name="Petrosino J."/>
            <person name="Pham C."/>
            <person name="Pham P."/>
            <person name="Pu L.-L."/>
            <person name="Puazo M."/>
            <person name="Raj R."/>
            <person name="Reid J."/>
            <person name="Rouhana J."/>
            <person name="Saada N."/>
            <person name="Shang Y."/>
            <person name="Simmons D."/>
            <person name="Thornton R."/>
            <person name="Warren J."/>
            <person name="Weissenberger G."/>
            <person name="Zhang J."/>
            <person name="Zhang L."/>
            <person name="Zhou C."/>
            <person name="Zhu D."/>
            <person name="Muzny D."/>
            <person name="Worley K."/>
            <person name="Gibbs R."/>
        </authorList>
    </citation>
    <scope>NUCLEOTIDE SEQUENCE [LARGE SCALE GENOMIC DNA]</scope>
    <source>
        <strain evidence="1 2">ATCC 33300</strain>
    </source>
</reference>
<organism evidence="1 2">
    <name type="scientific">Sphingobacterium spiritivorum ATCC 33300</name>
    <dbReference type="NCBI Taxonomy" id="525372"/>
    <lineage>
        <taxon>Bacteria</taxon>
        <taxon>Pseudomonadati</taxon>
        <taxon>Bacteroidota</taxon>
        <taxon>Sphingobacteriia</taxon>
        <taxon>Sphingobacteriales</taxon>
        <taxon>Sphingobacteriaceae</taxon>
        <taxon>Sphingobacterium</taxon>
    </lineage>
</organism>
<protein>
    <submittedName>
        <fullName evidence="1">Uncharacterized protein</fullName>
    </submittedName>
</protein>
<dbReference type="EMBL" id="ACHB01000003">
    <property type="protein sequence ID" value="EEI94252.1"/>
    <property type="molecule type" value="Genomic_DNA"/>
</dbReference>
<evidence type="ECO:0000313" key="1">
    <source>
        <dbReference type="EMBL" id="EEI94252.1"/>
    </source>
</evidence>
<accession>C2FSD2</accession>
<name>C2FSD2_SPHSI</name>
<dbReference type="AlphaFoldDB" id="C2FSD2"/>
<sequence>MVNKPLAILYVQSLVHHEYRFMKKILIICICFLISTSGYGQKKSKQPVVTLPAIDNVVIDGQLNEWSGKLFTVNQDSSWSYSVARNGDYLYAAVKIKDKELQRDVVRWGITFGVHGNVKKKDGAELIYPVADREDVRELAQSDDYKGQDIRQVLLNTARGYQISGFQSLVNGNLSFSNNYGIQAQIRIDEHDNLCYEAVLPVSRLATDKDEDPVGIQLQLNTMWSVMARSARANKGRAVAGGRPYATQQMPKNQGKVQTEVWILTILDQN</sequence>
<gene>
    <name evidence="1" type="ORF">HMPREF0765_0238</name>
</gene>
<dbReference type="HOGENOM" id="CLU_1007990_0_0_10"/>
<evidence type="ECO:0000313" key="2">
    <source>
        <dbReference type="Proteomes" id="UP000006241"/>
    </source>
</evidence>
<proteinExistence type="predicted"/>
<dbReference type="Proteomes" id="UP000006241">
    <property type="component" value="Unassembled WGS sequence"/>
</dbReference>
<dbReference type="Gene3D" id="2.60.40.1190">
    <property type="match status" value="1"/>
</dbReference>
<dbReference type="SUPFAM" id="SSF49344">
    <property type="entry name" value="CBD9-like"/>
    <property type="match status" value="1"/>
</dbReference>